<dbReference type="Proteomes" id="UP000054217">
    <property type="component" value="Unassembled WGS sequence"/>
</dbReference>
<dbReference type="EMBL" id="KN831964">
    <property type="protein sequence ID" value="KIO06138.1"/>
    <property type="molecule type" value="Genomic_DNA"/>
</dbReference>
<feature type="compositionally biased region" description="Polar residues" evidence="1">
    <location>
        <begin position="42"/>
        <end position="59"/>
    </location>
</feature>
<keyword evidence="4" id="KW-1185">Reference proteome</keyword>
<dbReference type="SMART" id="SM00225">
    <property type="entry name" value="BTB"/>
    <property type="match status" value="1"/>
</dbReference>
<dbReference type="Gene3D" id="3.30.710.10">
    <property type="entry name" value="Potassium Channel Kv1.1, Chain A"/>
    <property type="match status" value="1"/>
</dbReference>
<reference evidence="4" key="2">
    <citation type="submission" date="2015-01" db="EMBL/GenBank/DDBJ databases">
        <title>Evolutionary Origins and Diversification of the Mycorrhizal Mutualists.</title>
        <authorList>
            <consortium name="DOE Joint Genome Institute"/>
            <consortium name="Mycorrhizal Genomics Consortium"/>
            <person name="Kohler A."/>
            <person name="Kuo A."/>
            <person name="Nagy L.G."/>
            <person name="Floudas D."/>
            <person name="Copeland A."/>
            <person name="Barry K.W."/>
            <person name="Cichocki N."/>
            <person name="Veneault-Fourrey C."/>
            <person name="LaButti K."/>
            <person name="Lindquist E.A."/>
            <person name="Lipzen A."/>
            <person name="Lundell T."/>
            <person name="Morin E."/>
            <person name="Murat C."/>
            <person name="Riley R."/>
            <person name="Ohm R."/>
            <person name="Sun H."/>
            <person name="Tunlid A."/>
            <person name="Henrissat B."/>
            <person name="Grigoriev I.V."/>
            <person name="Hibbett D.S."/>
            <person name="Martin F."/>
        </authorList>
    </citation>
    <scope>NUCLEOTIDE SEQUENCE [LARGE SCALE GENOMIC DNA]</scope>
    <source>
        <strain evidence="4">Marx 270</strain>
    </source>
</reference>
<evidence type="ECO:0000256" key="1">
    <source>
        <dbReference type="SAM" id="MobiDB-lite"/>
    </source>
</evidence>
<dbReference type="PROSITE" id="PS50097">
    <property type="entry name" value="BTB"/>
    <property type="match status" value="1"/>
</dbReference>
<proteinExistence type="predicted"/>
<dbReference type="InterPro" id="IPR011333">
    <property type="entry name" value="SKP1/BTB/POZ_sf"/>
</dbReference>
<name>A0A0C3JAP2_PISTI</name>
<feature type="region of interest" description="Disordered" evidence="1">
    <location>
        <begin position="1"/>
        <end position="62"/>
    </location>
</feature>
<evidence type="ECO:0000259" key="2">
    <source>
        <dbReference type="PROSITE" id="PS50097"/>
    </source>
</evidence>
<dbReference type="InterPro" id="IPR000210">
    <property type="entry name" value="BTB/POZ_dom"/>
</dbReference>
<accession>A0A0C3JAP2</accession>
<evidence type="ECO:0000313" key="4">
    <source>
        <dbReference type="Proteomes" id="UP000054217"/>
    </source>
</evidence>
<sequence length="430" mass="49008">MDTVPFIPTQDDVPASPASDVGHRNQISPSRKRFRRRSSSSITMDQPLPSQATSCLDSSSEPRRDDKYYFCDGSCILQVGNTFFNVHRSILSQDSSSFFTLFTLPQGDIPEEGTSDERPIILQGDTPDEFRNFLWSLYALPHEIMMVRSSQIDLNRLIDVAKVASKYSFRSTESWALDAIQKYIERQPSPLFNPISPSTSFSFSSTVFAPPDSKAQISRLLRLAETCGHQKLLETMVSLLRQHMSTSLHYSYLAMTLADELDLRELRGLAYMEVLQRAVFISVHGDGRAEAEGEIQETPDGLERLVVSPIQQHRLLSGHYRLCRVWEKLRAVPLPFDHSSSCGSNWTQHSCMQNWIDFWKEKTRADGLLSLDSANVLGRLTFILKEFEKWGSVSYMHPDCKVVAKRTIHEKIRSIQESLPDYFYEGGEYL</sequence>
<dbReference type="HOGENOM" id="CLU_040061_1_0_1"/>
<dbReference type="Pfam" id="PF00651">
    <property type="entry name" value="BTB"/>
    <property type="match status" value="1"/>
</dbReference>
<dbReference type="CDD" id="cd18186">
    <property type="entry name" value="BTB_POZ_ZBTB_KLHL-like"/>
    <property type="match status" value="1"/>
</dbReference>
<dbReference type="SUPFAM" id="SSF54695">
    <property type="entry name" value="POZ domain"/>
    <property type="match status" value="1"/>
</dbReference>
<organism evidence="3 4">
    <name type="scientific">Pisolithus tinctorius Marx 270</name>
    <dbReference type="NCBI Taxonomy" id="870435"/>
    <lineage>
        <taxon>Eukaryota</taxon>
        <taxon>Fungi</taxon>
        <taxon>Dikarya</taxon>
        <taxon>Basidiomycota</taxon>
        <taxon>Agaricomycotina</taxon>
        <taxon>Agaricomycetes</taxon>
        <taxon>Agaricomycetidae</taxon>
        <taxon>Boletales</taxon>
        <taxon>Sclerodermatineae</taxon>
        <taxon>Pisolithaceae</taxon>
        <taxon>Pisolithus</taxon>
    </lineage>
</organism>
<evidence type="ECO:0000313" key="3">
    <source>
        <dbReference type="EMBL" id="KIO06138.1"/>
    </source>
</evidence>
<reference evidence="3 4" key="1">
    <citation type="submission" date="2014-04" db="EMBL/GenBank/DDBJ databases">
        <authorList>
            <consortium name="DOE Joint Genome Institute"/>
            <person name="Kuo A."/>
            <person name="Kohler A."/>
            <person name="Costa M.D."/>
            <person name="Nagy L.G."/>
            <person name="Floudas D."/>
            <person name="Copeland A."/>
            <person name="Barry K.W."/>
            <person name="Cichocki N."/>
            <person name="Veneault-Fourrey C."/>
            <person name="LaButti K."/>
            <person name="Lindquist E.A."/>
            <person name="Lipzen A."/>
            <person name="Lundell T."/>
            <person name="Morin E."/>
            <person name="Murat C."/>
            <person name="Sun H."/>
            <person name="Tunlid A."/>
            <person name="Henrissat B."/>
            <person name="Grigoriev I.V."/>
            <person name="Hibbett D.S."/>
            <person name="Martin F."/>
            <person name="Nordberg H.P."/>
            <person name="Cantor M.N."/>
            <person name="Hua S.X."/>
        </authorList>
    </citation>
    <scope>NUCLEOTIDE SEQUENCE [LARGE SCALE GENOMIC DNA]</scope>
    <source>
        <strain evidence="3 4">Marx 270</strain>
    </source>
</reference>
<protein>
    <recommendedName>
        <fullName evidence="2">BTB domain-containing protein</fullName>
    </recommendedName>
</protein>
<dbReference type="OrthoDB" id="8117402at2759"/>
<feature type="domain" description="BTB" evidence="2">
    <location>
        <begin position="73"/>
        <end position="138"/>
    </location>
</feature>
<dbReference type="AlphaFoldDB" id="A0A0C3JAP2"/>
<gene>
    <name evidence="3" type="ORF">M404DRAFT_999360</name>
</gene>
<dbReference type="InParanoid" id="A0A0C3JAP2"/>